<dbReference type="OrthoDB" id="5809356at2759"/>
<evidence type="ECO:0000256" key="1">
    <source>
        <dbReference type="SAM" id="MobiDB-lite"/>
    </source>
</evidence>
<dbReference type="InParanoid" id="B3WFT8"/>
<dbReference type="eggNOG" id="ENOG502TFYZ">
    <property type="taxonomic scope" value="Eukaryota"/>
</dbReference>
<dbReference type="OMA" id="RQYKDIC"/>
<dbReference type="CTD" id="182619"/>
<dbReference type="PaxDb" id="6239-C14F11.4a"/>
<reference evidence="2 3" key="1">
    <citation type="journal article" date="1998" name="Science">
        <title>Genome sequence of the nematode C. elegans: a platform for investigating biology.</title>
        <authorList>
            <consortium name="The C. elegans sequencing consortium"/>
            <person name="Sulson J.E."/>
            <person name="Waterston R."/>
        </authorList>
    </citation>
    <scope>NUCLEOTIDE SEQUENCE [LARGE SCALE GENOMIC DNA]</scope>
    <source>
        <strain evidence="2 3">Bristol N2</strain>
    </source>
</reference>
<keyword evidence="5" id="KW-1267">Proteomics identification</keyword>
<feature type="compositionally biased region" description="Polar residues" evidence="1">
    <location>
        <begin position="374"/>
        <end position="384"/>
    </location>
</feature>
<proteinExistence type="evidence at protein level"/>
<dbReference type="IntAct" id="B3WFT8">
    <property type="interactions" value="2"/>
</dbReference>
<evidence type="ECO:0000313" key="3">
    <source>
        <dbReference type="Proteomes" id="UP000001940"/>
    </source>
</evidence>
<comment type="interaction">
    <interactant intactId="EBI-313521">
        <id>B3WFT8</id>
    </interactant>
    <interactant intactId="EBI-316320">
        <id>O45904</id>
        <label>lec-1</label>
    </interactant>
    <organismsDiffer>false</organismsDiffer>
    <experiments>3</experiments>
</comment>
<feature type="region of interest" description="Disordered" evidence="1">
    <location>
        <begin position="226"/>
        <end position="327"/>
    </location>
</feature>
<dbReference type="STRING" id="6239.C14F11.4a.1"/>
<feature type="region of interest" description="Disordered" evidence="1">
    <location>
        <begin position="360"/>
        <end position="384"/>
    </location>
</feature>
<keyword evidence="3" id="KW-1185">Reference proteome</keyword>
<dbReference type="AGR" id="WB:WBGene00015780"/>
<dbReference type="Bgee" id="WBGene00015780">
    <property type="expression patterns" value="Expressed in material anatomical entity and 2 other cell types or tissues"/>
</dbReference>
<dbReference type="GeneID" id="182619"/>
<dbReference type="RefSeq" id="NP_001024396.2">
    <property type="nucleotide sequence ID" value="NM_001029225.6"/>
</dbReference>
<feature type="compositionally biased region" description="Low complexity" evidence="1">
    <location>
        <begin position="290"/>
        <end position="304"/>
    </location>
</feature>
<sequence length="384" mass="43168">MSRYPPLVTKKEIIYRRFIDDHNERFDNIVRNPTSYPPRAPKPERPQNLVVSHNYHSDVEAEYQLSKINKKLDRIIEILRSPSTKKTSQEPPIIDVARQEQTRQYKDICDRLDKLEAELTGKTQFVAPLQNEISLLTNKVHELAQIQEGLRVKLVSSNIAGEDIDELLKVINETRRDMEEKIGNIKQLSDGNYIHLEDKLDGYLRNQHGIQLQVDHLMQLLTHSSRPASAIGSRPGSAAEKMSSVSRSSSKSSNLKANLVMPTRRSPPPKTPSEASYASTRPKTERSSSHKSASTVTSSATITTLDSAKRKPLAKNASPKPPRSPVLEVLERTKSIETMNEIHTSQKLDELAIETSSSGSYIAPLPINGRRDSQPANILLTQKY</sequence>
<evidence type="ECO:0000313" key="2">
    <source>
        <dbReference type="EMBL" id="CCD64546.1"/>
    </source>
</evidence>
<dbReference type="WormBase" id="C14F11.4a">
    <property type="protein sequence ID" value="CE35398"/>
    <property type="gene ID" value="WBGene00015780"/>
</dbReference>
<gene>
    <name evidence="2 4" type="ORF">C14F11.4</name>
    <name evidence="2" type="ORF">CELE_C14F11.4</name>
</gene>
<dbReference type="AlphaFoldDB" id="B3WFT8"/>
<name>B3WFT8_CAEEL</name>
<dbReference type="ExpressionAtlas" id="B3WFT8">
    <property type="expression patterns" value="baseline and differential"/>
</dbReference>
<dbReference type="EMBL" id="BX284606">
    <property type="protein sequence ID" value="CCD64546.1"/>
    <property type="molecule type" value="Genomic_DNA"/>
</dbReference>
<feature type="compositionally biased region" description="Low complexity" evidence="1">
    <location>
        <begin position="237"/>
        <end position="257"/>
    </location>
</feature>
<organism evidence="2 3">
    <name type="scientific">Caenorhabditis elegans</name>
    <dbReference type="NCBI Taxonomy" id="6239"/>
    <lineage>
        <taxon>Eukaryota</taxon>
        <taxon>Metazoa</taxon>
        <taxon>Ecdysozoa</taxon>
        <taxon>Nematoda</taxon>
        <taxon>Chromadorea</taxon>
        <taxon>Rhabditida</taxon>
        <taxon>Rhabditina</taxon>
        <taxon>Rhabditomorpha</taxon>
        <taxon>Rhabditoidea</taxon>
        <taxon>Rhabditidae</taxon>
        <taxon>Peloderinae</taxon>
        <taxon>Caenorhabditis</taxon>
    </lineage>
</organism>
<protein>
    <submittedName>
        <fullName evidence="2">AIP3 domain-containing protein</fullName>
    </submittedName>
</protein>
<evidence type="ECO:0000313" key="4">
    <source>
        <dbReference type="WormBase" id="C14F11.4a"/>
    </source>
</evidence>
<accession>B3WFT8</accession>
<evidence type="ECO:0007829" key="5">
    <source>
        <dbReference type="PeptideAtlas" id="B3WFT8"/>
    </source>
</evidence>
<dbReference type="PeptideAtlas" id="B3WFT8"/>
<dbReference type="KEGG" id="cel:CELE_C14F11.4"/>
<dbReference type="Proteomes" id="UP000001940">
    <property type="component" value="Chromosome X"/>
</dbReference>